<evidence type="ECO:0000313" key="12">
    <source>
        <dbReference type="EMBL" id="EFN55565.1"/>
    </source>
</evidence>
<dbReference type="eggNOG" id="KOG4657">
    <property type="taxonomic scope" value="Eukaryota"/>
</dbReference>
<dbReference type="KEGG" id="cvr:CHLNCDRAFT_52384"/>
<name>E1ZEV8_CHLVA</name>
<protein>
    <recommendedName>
        <fullName evidence="9">Kinetochore protein SPC25</fullName>
    </recommendedName>
</protein>
<dbReference type="InterPro" id="IPR013255">
    <property type="entry name" value="Spc25_C"/>
</dbReference>
<dbReference type="InParanoid" id="E1ZEV8"/>
<proteinExistence type="inferred from homology"/>
<evidence type="ECO:0000256" key="8">
    <source>
        <dbReference type="ARBA" id="ARBA00023328"/>
    </source>
</evidence>
<feature type="domain" description="Chromosome segregation protein Spc25 C-terminal" evidence="11">
    <location>
        <begin position="155"/>
        <end position="224"/>
    </location>
</feature>
<keyword evidence="9" id="KW-0995">Kinetochore</keyword>
<keyword evidence="3 9" id="KW-0158">Chromosome</keyword>
<comment type="function">
    <text evidence="9">Acts as a component of the essential kinetochore-associated NDC80 complex, which is required for chromosome segregation and spindle checkpoint activity.</text>
</comment>
<dbReference type="Pfam" id="PF08234">
    <property type="entry name" value="Spindle_Spc25"/>
    <property type="match status" value="1"/>
</dbReference>
<dbReference type="Proteomes" id="UP000008141">
    <property type="component" value="Unassembled WGS sequence"/>
</dbReference>
<keyword evidence="6 10" id="KW-0175">Coiled coil</keyword>
<comment type="similarity">
    <text evidence="2 9">Belongs to the SPC25 family.</text>
</comment>
<dbReference type="CDD" id="cd23784">
    <property type="entry name" value="RWD_Spc25"/>
    <property type="match status" value="1"/>
</dbReference>
<dbReference type="GeneID" id="17354896"/>
<sequence>MAARIDLQGLQRQLDSFQTKFHAWAQRTVAGAASLCDGHLGRLREFQAAIRGLEQQQAELEQRAADVKQRLAAEEGEVAGLQQELASIREEQGKLPGLVREVQEALEAEADAFQRQEAALSNQEALKERKLGALHQALAMYQRRLGLDFQHSEADGEQLRVVVTQVDPRDHARAFQFAVQVVGDNSYAVQSCEPPLPRMAELLAELNAGGSFSRFVRCVRREFQAVVAEEMQQQRAAPLPPQPVAAC</sequence>
<dbReference type="GO" id="GO:0005634">
    <property type="term" value="C:nucleus"/>
    <property type="evidence" value="ECO:0007669"/>
    <property type="project" value="UniProtKB-SubCell"/>
</dbReference>
<dbReference type="RefSeq" id="XP_005847667.1">
    <property type="nucleotide sequence ID" value="XM_005847605.1"/>
</dbReference>
<keyword evidence="9" id="KW-0539">Nucleus</keyword>
<dbReference type="PANTHER" id="PTHR14281:SF0">
    <property type="entry name" value="KINETOCHORE PROTEIN SPC25"/>
    <property type="match status" value="1"/>
</dbReference>
<dbReference type="AlphaFoldDB" id="E1ZEV8"/>
<evidence type="ECO:0000256" key="5">
    <source>
        <dbReference type="ARBA" id="ARBA00022776"/>
    </source>
</evidence>
<evidence type="ECO:0000256" key="3">
    <source>
        <dbReference type="ARBA" id="ARBA00022454"/>
    </source>
</evidence>
<evidence type="ECO:0000256" key="1">
    <source>
        <dbReference type="ARBA" id="ARBA00004584"/>
    </source>
</evidence>
<dbReference type="GO" id="GO:0051301">
    <property type="term" value="P:cell division"/>
    <property type="evidence" value="ECO:0007669"/>
    <property type="project" value="UniProtKB-UniRule"/>
</dbReference>
<keyword evidence="4 9" id="KW-0132">Cell division</keyword>
<dbReference type="OrthoDB" id="511274at2759"/>
<keyword evidence="13" id="KW-1185">Reference proteome</keyword>
<comment type="subcellular location">
    <subcellularLocation>
        <location evidence="1">Chromosome</location>
        <location evidence="1">Centromere</location>
    </subcellularLocation>
    <subcellularLocation>
        <location evidence="9">Nucleus</location>
    </subcellularLocation>
    <subcellularLocation>
        <location evidence="9">Chromosome</location>
        <location evidence="9">Centromere</location>
        <location evidence="9">Kinetochore</location>
    </subcellularLocation>
</comment>
<evidence type="ECO:0000256" key="4">
    <source>
        <dbReference type="ARBA" id="ARBA00022618"/>
    </source>
</evidence>
<dbReference type="STRING" id="554065.E1ZEV8"/>
<dbReference type="InterPro" id="IPR045143">
    <property type="entry name" value="Spc25"/>
</dbReference>
<keyword evidence="8 9" id="KW-0137">Centromere</keyword>
<evidence type="ECO:0000256" key="6">
    <source>
        <dbReference type="ARBA" id="ARBA00023054"/>
    </source>
</evidence>
<dbReference type="Gene3D" id="3.30.457.50">
    <property type="entry name" value="Chromosome segregation protein Spc25"/>
    <property type="match status" value="1"/>
</dbReference>
<evidence type="ECO:0000259" key="11">
    <source>
        <dbReference type="Pfam" id="PF08234"/>
    </source>
</evidence>
<dbReference type="EMBL" id="GL433844">
    <property type="protein sequence ID" value="EFN55565.1"/>
    <property type="molecule type" value="Genomic_DNA"/>
</dbReference>
<gene>
    <name evidence="12" type="ORF">CHLNCDRAFT_52384</name>
</gene>
<comment type="subunit">
    <text evidence="9">Component of the NDC80 complex.</text>
</comment>
<dbReference type="PANTHER" id="PTHR14281">
    <property type="entry name" value="KINETOCHORE PROTEIN SPC25-RELATED"/>
    <property type="match status" value="1"/>
</dbReference>
<organism evidence="13">
    <name type="scientific">Chlorella variabilis</name>
    <name type="common">Green alga</name>
    <dbReference type="NCBI Taxonomy" id="554065"/>
    <lineage>
        <taxon>Eukaryota</taxon>
        <taxon>Viridiplantae</taxon>
        <taxon>Chlorophyta</taxon>
        <taxon>core chlorophytes</taxon>
        <taxon>Trebouxiophyceae</taxon>
        <taxon>Chlorellales</taxon>
        <taxon>Chlorellaceae</taxon>
        <taxon>Chlorella clade</taxon>
        <taxon>Chlorella</taxon>
    </lineage>
</organism>
<dbReference type="GO" id="GO:0007059">
    <property type="term" value="P:chromosome segregation"/>
    <property type="evidence" value="ECO:0007669"/>
    <property type="project" value="InterPro"/>
</dbReference>
<evidence type="ECO:0000256" key="10">
    <source>
        <dbReference type="SAM" id="Coils"/>
    </source>
</evidence>
<evidence type="ECO:0000256" key="7">
    <source>
        <dbReference type="ARBA" id="ARBA00023306"/>
    </source>
</evidence>
<reference evidence="12 13" key="1">
    <citation type="journal article" date="2010" name="Plant Cell">
        <title>The Chlorella variabilis NC64A genome reveals adaptation to photosymbiosis, coevolution with viruses, and cryptic sex.</title>
        <authorList>
            <person name="Blanc G."/>
            <person name="Duncan G."/>
            <person name="Agarkova I."/>
            <person name="Borodovsky M."/>
            <person name="Gurnon J."/>
            <person name="Kuo A."/>
            <person name="Lindquist E."/>
            <person name="Lucas S."/>
            <person name="Pangilinan J."/>
            <person name="Polle J."/>
            <person name="Salamov A."/>
            <person name="Terry A."/>
            <person name="Yamada T."/>
            <person name="Dunigan D.D."/>
            <person name="Grigoriev I.V."/>
            <person name="Claverie J.M."/>
            <person name="Van Etten J.L."/>
        </authorList>
    </citation>
    <scope>NUCLEOTIDE SEQUENCE [LARGE SCALE GENOMIC DNA]</scope>
    <source>
        <strain evidence="12 13">NC64A</strain>
    </source>
</reference>
<keyword evidence="5 9" id="KW-0498">Mitosis</keyword>
<feature type="coiled-coil region" evidence="10">
    <location>
        <begin position="43"/>
        <end position="123"/>
    </location>
</feature>
<keyword evidence="7 9" id="KW-0131">Cell cycle</keyword>
<evidence type="ECO:0000256" key="9">
    <source>
        <dbReference type="RuleBase" id="RU367150"/>
    </source>
</evidence>
<dbReference type="OMA" id="KNINEFW"/>
<accession>E1ZEV8</accession>
<dbReference type="GO" id="GO:0031262">
    <property type="term" value="C:Ndc80 complex"/>
    <property type="evidence" value="ECO:0007669"/>
    <property type="project" value="InterPro"/>
</dbReference>
<evidence type="ECO:0000256" key="2">
    <source>
        <dbReference type="ARBA" id="ARBA00006379"/>
    </source>
</evidence>
<evidence type="ECO:0000313" key="13">
    <source>
        <dbReference type="Proteomes" id="UP000008141"/>
    </source>
</evidence>